<evidence type="ECO:0000256" key="7">
    <source>
        <dbReference type="ARBA" id="ARBA00023004"/>
    </source>
</evidence>
<keyword evidence="7" id="KW-0408">Iron</keyword>
<proteinExistence type="inferred from homology"/>
<evidence type="ECO:0000256" key="8">
    <source>
        <dbReference type="ARBA" id="ARBA00023014"/>
    </source>
</evidence>
<dbReference type="CDD" id="cd01715">
    <property type="entry name" value="ETF_alpha"/>
    <property type="match status" value="1"/>
</dbReference>
<dbReference type="InterPro" id="IPR017900">
    <property type="entry name" value="4Fe4S_Fe_S_CS"/>
</dbReference>
<dbReference type="Pfam" id="PF00766">
    <property type="entry name" value="ETF_alpha"/>
    <property type="match status" value="1"/>
</dbReference>
<keyword evidence="2" id="KW-0813">Transport</keyword>
<evidence type="ECO:0000256" key="1">
    <source>
        <dbReference type="ARBA" id="ARBA00005817"/>
    </source>
</evidence>
<dbReference type="GO" id="GO:0009055">
    <property type="term" value="F:electron transfer activity"/>
    <property type="evidence" value="ECO:0007669"/>
    <property type="project" value="InterPro"/>
</dbReference>
<comment type="function">
    <text evidence="9">The electron transfer flavoprotein serves as a specific electron acceptor for other dehydrogenases. It transfers the electrons to the main respiratory chain via ETF-ubiquinone oxidoreductase (ETF dehydrogenase).</text>
</comment>
<feature type="binding site" evidence="12">
    <location>
        <position position="366"/>
    </location>
    <ligand>
        <name>FAD</name>
        <dbReference type="ChEBI" id="CHEBI:57692"/>
    </ligand>
</feature>
<evidence type="ECO:0000256" key="10">
    <source>
        <dbReference type="ARBA" id="ARBA00068674"/>
    </source>
</evidence>
<feature type="domain" description="4Fe-4S ferredoxin-type" evidence="13">
    <location>
        <begin position="4"/>
        <end position="33"/>
    </location>
</feature>
<keyword evidence="8" id="KW-0411">Iron-sulfur</keyword>
<feature type="binding site" evidence="12">
    <location>
        <begin position="345"/>
        <end position="352"/>
    </location>
    <ligand>
        <name>FAD</name>
        <dbReference type="ChEBI" id="CHEBI:57692"/>
    </ligand>
</feature>
<evidence type="ECO:0000256" key="12">
    <source>
        <dbReference type="PIRSR" id="PIRSR000089-1"/>
    </source>
</evidence>
<dbReference type="InterPro" id="IPR001308">
    <property type="entry name" value="ETF_a/FixB"/>
</dbReference>
<dbReference type="PANTHER" id="PTHR43153:SF1">
    <property type="entry name" value="ELECTRON TRANSFER FLAVOPROTEIN SUBUNIT ALPHA, MITOCHONDRIAL"/>
    <property type="match status" value="1"/>
</dbReference>
<evidence type="ECO:0000256" key="3">
    <source>
        <dbReference type="ARBA" id="ARBA00022630"/>
    </source>
</evidence>
<keyword evidence="15" id="KW-1185">Reference proteome</keyword>
<keyword evidence="6" id="KW-0249">Electron transport</keyword>
<organism evidence="14 15">
    <name type="scientific">Candidatus Omnitrophus magneticus</name>
    <dbReference type="NCBI Taxonomy" id="1609969"/>
    <lineage>
        <taxon>Bacteria</taxon>
        <taxon>Pseudomonadati</taxon>
        <taxon>Candidatus Omnitrophota</taxon>
        <taxon>Candidatus Omnitrophus</taxon>
    </lineage>
</organism>
<dbReference type="Pfam" id="PF01012">
    <property type="entry name" value="ETF"/>
    <property type="match status" value="1"/>
</dbReference>
<evidence type="ECO:0000313" key="14">
    <source>
        <dbReference type="EMBL" id="KJJ85953.1"/>
    </source>
</evidence>
<dbReference type="Gene3D" id="3.40.50.620">
    <property type="entry name" value="HUPs"/>
    <property type="match status" value="1"/>
</dbReference>
<dbReference type="PROSITE" id="PS00696">
    <property type="entry name" value="ETF_ALPHA"/>
    <property type="match status" value="1"/>
</dbReference>
<reference evidence="14 15" key="1">
    <citation type="submission" date="2015-02" db="EMBL/GenBank/DDBJ databases">
        <title>Single-cell genomics of uncultivated deep-branching MTB reveals a conserved set of magnetosome genes.</title>
        <authorList>
            <person name="Kolinko S."/>
            <person name="Richter M."/>
            <person name="Glockner F.O."/>
            <person name="Brachmann A."/>
            <person name="Schuler D."/>
        </authorList>
    </citation>
    <scope>NUCLEOTIDE SEQUENCE [LARGE SCALE GENOMIC DNA]</scope>
    <source>
        <strain evidence="14">SKK-01</strain>
    </source>
</reference>
<dbReference type="GO" id="GO:0033539">
    <property type="term" value="P:fatty acid beta-oxidation using acyl-CoA dehydrogenase"/>
    <property type="evidence" value="ECO:0007669"/>
    <property type="project" value="TreeGrafter"/>
</dbReference>
<dbReference type="PATRIC" id="fig|1609969.3.peg.173"/>
<feature type="binding site" evidence="12">
    <location>
        <begin position="314"/>
        <end position="315"/>
    </location>
    <ligand>
        <name>FAD</name>
        <dbReference type="ChEBI" id="CHEBI:57692"/>
    </ligand>
</feature>
<dbReference type="GO" id="GO:0046872">
    <property type="term" value="F:metal ion binding"/>
    <property type="evidence" value="ECO:0007669"/>
    <property type="project" value="UniProtKB-KW"/>
</dbReference>
<dbReference type="Pfam" id="PF13237">
    <property type="entry name" value="Fer4_10"/>
    <property type="match status" value="1"/>
</dbReference>
<gene>
    <name evidence="14" type="ORF">OMAG_000137</name>
</gene>
<comment type="similarity">
    <text evidence="1">Belongs to the ETF alpha-subunit/FixB family.</text>
</comment>
<evidence type="ECO:0000256" key="2">
    <source>
        <dbReference type="ARBA" id="ARBA00022448"/>
    </source>
</evidence>
<feature type="domain" description="4Fe-4S ferredoxin-type" evidence="13">
    <location>
        <begin position="34"/>
        <end position="62"/>
    </location>
</feature>
<dbReference type="GO" id="GO:0050660">
    <property type="term" value="F:flavin adenine dinucleotide binding"/>
    <property type="evidence" value="ECO:0007669"/>
    <property type="project" value="InterPro"/>
</dbReference>
<dbReference type="Gene3D" id="3.40.50.1220">
    <property type="entry name" value="TPP-binding domain"/>
    <property type="match status" value="1"/>
</dbReference>
<name>A0A0F0CRK6_9BACT</name>
<dbReference type="SMART" id="SM00893">
    <property type="entry name" value="ETF"/>
    <property type="match status" value="1"/>
</dbReference>
<dbReference type="InterPro" id="IPR014729">
    <property type="entry name" value="Rossmann-like_a/b/a_fold"/>
</dbReference>
<dbReference type="InterPro" id="IPR014731">
    <property type="entry name" value="ETF_asu_C"/>
</dbReference>
<comment type="cofactor">
    <cofactor evidence="12">
        <name>FAD</name>
        <dbReference type="ChEBI" id="CHEBI:57692"/>
    </cofactor>
    <text evidence="12">Binds 1 FAD per dimer.</text>
</comment>
<evidence type="ECO:0000256" key="11">
    <source>
        <dbReference type="ARBA" id="ARBA00079299"/>
    </source>
</evidence>
<dbReference type="FunFam" id="3.40.50.1220:FF:000001">
    <property type="entry name" value="Electron transfer flavoprotein, alpha subunit"/>
    <property type="match status" value="1"/>
</dbReference>
<dbReference type="EMBL" id="JYNY01000032">
    <property type="protein sequence ID" value="KJJ85953.1"/>
    <property type="molecule type" value="Genomic_DNA"/>
</dbReference>
<feature type="binding site" evidence="12">
    <location>
        <begin position="328"/>
        <end position="332"/>
    </location>
    <ligand>
        <name>FAD</name>
        <dbReference type="ChEBI" id="CHEBI:57692"/>
    </ligand>
</feature>
<accession>A0A0F0CRK6</accession>
<dbReference type="PANTHER" id="PTHR43153">
    <property type="entry name" value="ELECTRON TRANSFER FLAVOPROTEIN ALPHA"/>
    <property type="match status" value="1"/>
</dbReference>
<evidence type="ECO:0000256" key="5">
    <source>
        <dbReference type="ARBA" id="ARBA00022827"/>
    </source>
</evidence>
<dbReference type="SUPFAM" id="SSF52467">
    <property type="entry name" value="DHS-like NAD/FAD-binding domain"/>
    <property type="match status" value="1"/>
</dbReference>
<dbReference type="InterPro" id="IPR033947">
    <property type="entry name" value="ETF_alpha_N"/>
</dbReference>
<evidence type="ECO:0000256" key="9">
    <source>
        <dbReference type="ARBA" id="ARBA00025649"/>
    </source>
</evidence>
<keyword evidence="3" id="KW-0285">Flavoprotein</keyword>
<comment type="caution">
    <text evidence="14">The sequence shown here is derived from an EMBL/GenBank/DDBJ whole genome shotgun (WGS) entry which is preliminary data.</text>
</comment>
<dbReference type="PIRSF" id="PIRSF000089">
    <property type="entry name" value="Electra_flavoP_a"/>
    <property type="match status" value="1"/>
</dbReference>
<protein>
    <recommendedName>
        <fullName evidence="10">Electron transfer flavoprotein subunit alpha</fullName>
    </recommendedName>
    <alternativeName>
        <fullName evidence="11">Electron transfer flavoprotein large subunit</fullName>
    </alternativeName>
</protein>
<dbReference type="InterPro" id="IPR018206">
    <property type="entry name" value="ETF_asu_C_CS"/>
</dbReference>
<dbReference type="SUPFAM" id="SSF54862">
    <property type="entry name" value="4Fe-4S ferredoxins"/>
    <property type="match status" value="1"/>
</dbReference>
<dbReference type="GO" id="GO:0051536">
    <property type="term" value="F:iron-sulfur cluster binding"/>
    <property type="evidence" value="ECO:0007669"/>
    <property type="project" value="UniProtKB-KW"/>
</dbReference>
<dbReference type="SUPFAM" id="SSF52402">
    <property type="entry name" value="Adenine nucleotide alpha hydrolases-like"/>
    <property type="match status" value="1"/>
</dbReference>
<keyword evidence="4" id="KW-0479">Metal-binding</keyword>
<dbReference type="PROSITE" id="PS51379">
    <property type="entry name" value="4FE4S_FER_2"/>
    <property type="match status" value="2"/>
</dbReference>
<dbReference type="Proteomes" id="UP000033428">
    <property type="component" value="Unassembled WGS sequence"/>
</dbReference>
<dbReference type="InterPro" id="IPR029035">
    <property type="entry name" value="DHS-like_NAD/FAD-binding_dom"/>
</dbReference>
<evidence type="ECO:0000313" key="15">
    <source>
        <dbReference type="Proteomes" id="UP000033428"/>
    </source>
</evidence>
<feature type="binding site" evidence="12">
    <location>
        <position position="289"/>
    </location>
    <ligand>
        <name>FAD</name>
        <dbReference type="ChEBI" id="CHEBI:57692"/>
    </ligand>
</feature>
<sequence length="400" mass="43365">MPDAAIKIILDKCVGCSLCVKSCPFGALKMDNKKVVIDYSKCVLCGACVDACKFLAISITKQAGETKKDFSSYKDVWVFCEQKKGIIQTISFELLGKGRELADKLGVNLCAVLLGENILGKCDELIARGADKVYLVESPLLKIFLDDAYTKVLTELVKKYKPEVVLCGATIIGRSLISRVAVQLNAGLTADCTELDIDVKEKLLLQTRPAFGGNIMATIITPNTRPQMATVRHKVMKEAINDSFRKGEIIRENFSENVYSSRVKIIDIVEEIGNTVSLAEADIIVAGGRGLADKENFSIIKELADTLKGTVGASRSAVDAGWIPYSHQVGQTGQTVCPKLYIACGISGQIQHLIGMKSSDIIVAINKDPDAPIFKVATYGIVGDLFKIVPALTKHFKAIL</sequence>
<evidence type="ECO:0000259" key="13">
    <source>
        <dbReference type="PROSITE" id="PS51379"/>
    </source>
</evidence>
<evidence type="ECO:0000256" key="4">
    <source>
        <dbReference type="ARBA" id="ARBA00022723"/>
    </source>
</evidence>
<dbReference type="InterPro" id="IPR014730">
    <property type="entry name" value="ETF_a/b_N"/>
</dbReference>
<dbReference type="PROSITE" id="PS00198">
    <property type="entry name" value="4FE4S_FER_1"/>
    <property type="match status" value="1"/>
</dbReference>
<keyword evidence="5 12" id="KW-0274">FAD</keyword>
<dbReference type="InterPro" id="IPR017896">
    <property type="entry name" value="4Fe4S_Fe-S-bd"/>
</dbReference>
<dbReference type="Gene3D" id="3.30.70.20">
    <property type="match status" value="1"/>
</dbReference>
<evidence type="ECO:0000256" key="6">
    <source>
        <dbReference type="ARBA" id="ARBA00022982"/>
    </source>
</evidence>
<dbReference type="AlphaFoldDB" id="A0A0F0CRK6"/>